<reference evidence="2 3" key="1">
    <citation type="journal article" date="2018" name="Evol. Lett.">
        <title>Horizontal gene cluster transfer increased hallucinogenic mushroom diversity.</title>
        <authorList>
            <person name="Reynolds H.T."/>
            <person name="Vijayakumar V."/>
            <person name="Gluck-Thaler E."/>
            <person name="Korotkin H.B."/>
            <person name="Matheny P.B."/>
            <person name="Slot J.C."/>
        </authorList>
    </citation>
    <scope>NUCLEOTIDE SEQUENCE [LARGE SCALE GENOMIC DNA]</scope>
    <source>
        <strain evidence="2 3">2629</strain>
    </source>
</reference>
<evidence type="ECO:0000256" key="1">
    <source>
        <dbReference type="SAM" id="MobiDB-lite"/>
    </source>
</evidence>
<evidence type="ECO:0000313" key="3">
    <source>
        <dbReference type="Proteomes" id="UP000284842"/>
    </source>
</evidence>
<name>A0A409YXE7_9AGAR</name>
<keyword evidence="3" id="KW-1185">Reference proteome</keyword>
<gene>
    <name evidence="2" type="ORF">CVT24_003916</name>
</gene>
<comment type="caution">
    <text evidence="2">The sequence shown here is derived from an EMBL/GenBank/DDBJ whole genome shotgun (WGS) entry which is preliminary data.</text>
</comment>
<feature type="region of interest" description="Disordered" evidence="1">
    <location>
        <begin position="23"/>
        <end position="76"/>
    </location>
</feature>
<dbReference type="AlphaFoldDB" id="A0A409YXE7"/>
<organism evidence="2 3">
    <name type="scientific">Panaeolus cyanescens</name>
    <dbReference type="NCBI Taxonomy" id="181874"/>
    <lineage>
        <taxon>Eukaryota</taxon>
        <taxon>Fungi</taxon>
        <taxon>Dikarya</taxon>
        <taxon>Basidiomycota</taxon>
        <taxon>Agaricomycotina</taxon>
        <taxon>Agaricomycetes</taxon>
        <taxon>Agaricomycetidae</taxon>
        <taxon>Agaricales</taxon>
        <taxon>Agaricineae</taxon>
        <taxon>Galeropsidaceae</taxon>
        <taxon>Panaeolus</taxon>
    </lineage>
</organism>
<dbReference type="Proteomes" id="UP000284842">
    <property type="component" value="Unassembled WGS sequence"/>
</dbReference>
<evidence type="ECO:0000313" key="2">
    <source>
        <dbReference type="EMBL" id="PPR07677.1"/>
    </source>
</evidence>
<accession>A0A409YXE7</accession>
<dbReference type="InParanoid" id="A0A409YXE7"/>
<dbReference type="EMBL" id="NHTK01000365">
    <property type="protein sequence ID" value="PPR07677.1"/>
    <property type="molecule type" value="Genomic_DNA"/>
</dbReference>
<proteinExistence type="predicted"/>
<feature type="non-terminal residue" evidence="2">
    <location>
        <position position="121"/>
    </location>
</feature>
<feature type="compositionally biased region" description="Low complexity" evidence="1">
    <location>
        <begin position="27"/>
        <end position="38"/>
    </location>
</feature>
<protein>
    <submittedName>
        <fullName evidence="2">Uncharacterized protein</fullName>
    </submittedName>
</protein>
<sequence>MSAFAQFVETVVEVSISPPPNVKIKRSTTGTSVVDDSSQPAPDTIRRSKRVKTVSATPVPQPSATSYNEDGGPVGDVTDANRANIKHIAKSVLYYKSAGEHLNTRASGHFGLAPDGCAYFT</sequence>
<feature type="compositionally biased region" description="Polar residues" evidence="1">
    <location>
        <begin position="54"/>
        <end position="68"/>
    </location>
</feature>